<dbReference type="EMBL" id="KV417572">
    <property type="protein sequence ID" value="KZP18478.1"/>
    <property type="molecule type" value="Genomic_DNA"/>
</dbReference>
<keyword evidence="3" id="KW-1185">Reference proteome</keyword>
<dbReference type="AlphaFoldDB" id="A0A166H4R8"/>
<protein>
    <submittedName>
        <fullName evidence="2">Uncharacterized protein</fullName>
    </submittedName>
</protein>
<evidence type="ECO:0000313" key="3">
    <source>
        <dbReference type="Proteomes" id="UP000076532"/>
    </source>
</evidence>
<feature type="region of interest" description="Disordered" evidence="1">
    <location>
        <begin position="129"/>
        <end position="169"/>
    </location>
</feature>
<organism evidence="2 3">
    <name type="scientific">Athelia psychrophila</name>
    <dbReference type="NCBI Taxonomy" id="1759441"/>
    <lineage>
        <taxon>Eukaryota</taxon>
        <taxon>Fungi</taxon>
        <taxon>Dikarya</taxon>
        <taxon>Basidiomycota</taxon>
        <taxon>Agaricomycotina</taxon>
        <taxon>Agaricomycetes</taxon>
        <taxon>Agaricomycetidae</taxon>
        <taxon>Atheliales</taxon>
        <taxon>Atheliaceae</taxon>
        <taxon>Athelia</taxon>
    </lineage>
</organism>
<reference evidence="2 3" key="1">
    <citation type="journal article" date="2016" name="Mol. Biol. Evol.">
        <title>Comparative Genomics of Early-Diverging Mushroom-Forming Fungi Provides Insights into the Origins of Lignocellulose Decay Capabilities.</title>
        <authorList>
            <person name="Nagy L.G."/>
            <person name="Riley R."/>
            <person name="Tritt A."/>
            <person name="Adam C."/>
            <person name="Daum C."/>
            <person name="Floudas D."/>
            <person name="Sun H."/>
            <person name="Yadav J.S."/>
            <person name="Pangilinan J."/>
            <person name="Larsson K.H."/>
            <person name="Matsuura K."/>
            <person name="Barry K."/>
            <person name="Labutti K."/>
            <person name="Kuo R."/>
            <person name="Ohm R.A."/>
            <person name="Bhattacharya S.S."/>
            <person name="Shirouzu T."/>
            <person name="Yoshinaga Y."/>
            <person name="Martin F.M."/>
            <person name="Grigoriev I.V."/>
            <person name="Hibbett D.S."/>
        </authorList>
    </citation>
    <scope>NUCLEOTIDE SEQUENCE [LARGE SCALE GENOMIC DNA]</scope>
    <source>
        <strain evidence="2 3">CBS 109695</strain>
    </source>
</reference>
<name>A0A166H4R8_9AGAM</name>
<evidence type="ECO:0000313" key="2">
    <source>
        <dbReference type="EMBL" id="KZP18478.1"/>
    </source>
</evidence>
<sequence length="169" mass="18322">MLAALLQTPSILDYSLGCSQYSSYLAKFGHGFTDNTAPMCSHHFVGRDEDDTTRPSSPFVGHDADIVDKIDTMALALEARAAALVTAAAIIGSQIPYCNSVWMRSITTRDVGADMHNLVLDIRRHESTGRQRDNTWAATGNPEAQRRAQNTMGFQVRTGSEAPSPAPPT</sequence>
<dbReference type="Proteomes" id="UP000076532">
    <property type="component" value="Unassembled WGS sequence"/>
</dbReference>
<dbReference type="OrthoDB" id="3221775at2759"/>
<accession>A0A166H4R8</accession>
<gene>
    <name evidence="2" type="ORF">FIBSPDRAFT_592713</name>
</gene>
<evidence type="ECO:0000256" key="1">
    <source>
        <dbReference type="SAM" id="MobiDB-lite"/>
    </source>
</evidence>
<proteinExistence type="predicted"/>